<protein>
    <submittedName>
        <fullName evidence="2">Uncharacterized protein</fullName>
    </submittedName>
</protein>
<accession>A0A6S7LVI0</accession>
<reference evidence="2" key="1">
    <citation type="submission" date="2020-04" db="EMBL/GenBank/DDBJ databases">
        <authorList>
            <person name="Alioto T."/>
            <person name="Alioto T."/>
            <person name="Gomez Garrido J."/>
        </authorList>
    </citation>
    <scope>NUCLEOTIDE SEQUENCE</scope>
    <source>
        <strain evidence="2">A484AB</strain>
    </source>
</reference>
<evidence type="ECO:0000313" key="3">
    <source>
        <dbReference type="Proteomes" id="UP001152795"/>
    </source>
</evidence>
<dbReference type="AlphaFoldDB" id="A0A6S7LVI0"/>
<feature type="compositionally biased region" description="Basic and acidic residues" evidence="1">
    <location>
        <begin position="117"/>
        <end position="139"/>
    </location>
</feature>
<keyword evidence="3" id="KW-1185">Reference proteome</keyword>
<evidence type="ECO:0000256" key="1">
    <source>
        <dbReference type="SAM" id="MobiDB-lite"/>
    </source>
</evidence>
<feature type="region of interest" description="Disordered" evidence="1">
    <location>
        <begin position="68"/>
        <end position="89"/>
    </location>
</feature>
<feature type="non-terminal residue" evidence="2">
    <location>
        <position position="146"/>
    </location>
</feature>
<organism evidence="2 3">
    <name type="scientific">Paramuricea clavata</name>
    <name type="common">Red gorgonian</name>
    <name type="synonym">Violescent sea-whip</name>
    <dbReference type="NCBI Taxonomy" id="317549"/>
    <lineage>
        <taxon>Eukaryota</taxon>
        <taxon>Metazoa</taxon>
        <taxon>Cnidaria</taxon>
        <taxon>Anthozoa</taxon>
        <taxon>Octocorallia</taxon>
        <taxon>Malacalcyonacea</taxon>
        <taxon>Plexauridae</taxon>
        <taxon>Paramuricea</taxon>
    </lineage>
</organism>
<comment type="caution">
    <text evidence="2">The sequence shown here is derived from an EMBL/GenBank/DDBJ whole genome shotgun (WGS) entry which is preliminary data.</text>
</comment>
<dbReference type="EMBL" id="CACRXK020048586">
    <property type="protein sequence ID" value="CAB4046262.1"/>
    <property type="molecule type" value="Genomic_DNA"/>
</dbReference>
<proteinExistence type="predicted"/>
<name>A0A6S7LVI0_PARCT</name>
<sequence length="146" mass="17537">MTMLVPPTNYRIPIWAEQTSQEIYGNVVKMYKLTEQFPSDPGFRIRLHELRNDFFKKRDQELEAREKIEEERRKKAATKAQAEKEAERDRKLELNWQRFMEGYIFVGPEKQAEEEETRQKEAKKIARKEAELEDGERWQNDNVVSS</sequence>
<dbReference type="Proteomes" id="UP001152795">
    <property type="component" value="Unassembled WGS sequence"/>
</dbReference>
<feature type="region of interest" description="Disordered" evidence="1">
    <location>
        <begin position="110"/>
        <end position="146"/>
    </location>
</feature>
<evidence type="ECO:0000313" key="2">
    <source>
        <dbReference type="EMBL" id="CAB4046262.1"/>
    </source>
</evidence>
<gene>
    <name evidence="2" type="ORF">PACLA_8A038845</name>
</gene>